<accession>A0ABT9RF52</accession>
<dbReference type="Pfam" id="PF13349">
    <property type="entry name" value="DUF4097"/>
    <property type="match status" value="1"/>
</dbReference>
<sequence>MTLRTPHLMTAGLVLLAAAGCGLGSTGRERHDSREFPYSAAELVIRATGTPVRLEPGVAGTLEVDRRLKGKAADEGNSSWTLKGGTLTVGAVCSGIVIDCDAQYTVKVPPGVAVEVDGDDDVSAVRLTRALNATSRGGDVRTDAVSGPMRLVSRSGKVTARRIGSSDVTARSSDGLVALYFTTVPSRVEAVSGSGTVDVVVPRTGDTYRVTVSSKDGRATSRVPRASTAPRSLNARSGEGDVRVRQAGQD</sequence>
<dbReference type="InterPro" id="IPR025164">
    <property type="entry name" value="Toastrack_DUF4097"/>
</dbReference>
<feature type="domain" description="DUF4097" evidence="2">
    <location>
        <begin position="117"/>
        <end position="224"/>
    </location>
</feature>
<comment type="caution">
    <text evidence="3">The sequence shown here is derived from an EMBL/GenBank/DDBJ whole genome shotgun (WGS) entry which is preliminary data.</text>
</comment>
<feature type="region of interest" description="Disordered" evidence="1">
    <location>
        <begin position="214"/>
        <end position="250"/>
    </location>
</feature>
<dbReference type="EMBL" id="JAUSRB010000002">
    <property type="protein sequence ID" value="MDP9867885.1"/>
    <property type="molecule type" value="Genomic_DNA"/>
</dbReference>
<dbReference type="Proteomes" id="UP001230426">
    <property type="component" value="Unassembled WGS sequence"/>
</dbReference>
<evidence type="ECO:0000313" key="4">
    <source>
        <dbReference type="Proteomes" id="UP001230426"/>
    </source>
</evidence>
<name>A0ABT9RF52_9ACTN</name>
<evidence type="ECO:0000259" key="2">
    <source>
        <dbReference type="Pfam" id="PF13349"/>
    </source>
</evidence>
<gene>
    <name evidence="3" type="ORF">J2S55_007151</name>
</gene>
<reference evidence="3 4" key="1">
    <citation type="submission" date="2023-07" db="EMBL/GenBank/DDBJ databases">
        <title>Sequencing the genomes of 1000 actinobacteria strains.</title>
        <authorList>
            <person name="Klenk H.-P."/>
        </authorList>
    </citation>
    <scope>NUCLEOTIDE SEQUENCE [LARGE SCALE GENOMIC DNA]</scope>
    <source>
        <strain evidence="3 4">DSM 44109</strain>
    </source>
</reference>
<protein>
    <recommendedName>
        <fullName evidence="2">DUF4097 domain-containing protein</fullName>
    </recommendedName>
</protein>
<evidence type="ECO:0000256" key="1">
    <source>
        <dbReference type="SAM" id="MobiDB-lite"/>
    </source>
</evidence>
<keyword evidence="4" id="KW-1185">Reference proteome</keyword>
<evidence type="ECO:0000313" key="3">
    <source>
        <dbReference type="EMBL" id="MDP9867885.1"/>
    </source>
</evidence>
<organism evidence="3 4">
    <name type="scientific">Streptosporangium brasiliense</name>
    <dbReference type="NCBI Taxonomy" id="47480"/>
    <lineage>
        <taxon>Bacteria</taxon>
        <taxon>Bacillati</taxon>
        <taxon>Actinomycetota</taxon>
        <taxon>Actinomycetes</taxon>
        <taxon>Streptosporangiales</taxon>
        <taxon>Streptosporangiaceae</taxon>
        <taxon>Streptosporangium</taxon>
    </lineage>
</organism>
<dbReference type="PROSITE" id="PS51257">
    <property type="entry name" value="PROKAR_LIPOPROTEIN"/>
    <property type="match status" value="1"/>
</dbReference>
<proteinExistence type="predicted"/>
<dbReference type="RefSeq" id="WP_306870028.1">
    <property type="nucleotide sequence ID" value="NZ_JAUSRB010000002.1"/>
</dbReference>